<evidence type="ECO:0000259" key="8">
    <source>
        <dbReference type="Pfam" id="PF00884"/>
    </source>
</evidence>
<keyword evidence="4 7" id="KW-0812">Transmembrane</keyword>
<dbReference type="RefSeq" id="WP_138189752.1">
    <property type="nucleotide sequence ID" value="NZ_VBWP01000001.1"/>
</dbReference>
<feature type="transmembrane region" description="Helical" evidence="7">
    <location>
        <begin position="72"/>
        <end position="92"/>
    </location>
</feature>
<feature type="transmembrane region" description="Helical" evidence="7">
    <location>
        <begin position="119"/>
        <end position="141"/>
    </location>
</feature>
<feature type="domain" description="Sulfatase N-terminal" evidence="8">
    <location>
        <begin position="246"/>
        <end position="539"/>
    </location>
</feature>
<dbReference type="OrthoDB" id="243547at2"/>
<name>A0A5R8QI86_9FIRM</name>
<dbReference type="CDD" id="cd16015">
    <property type="entry name" value="LTA_synthase"/>
    <property type="match status" value="1"/>
</dbReference>
<dbReference type="PANTHER" id="PTHR47371:SF3">
    <property type="entry name" value="PHOSPHOGLYCEROL TRANSFERASE I"/>
    <property type="match status" value="1"/>
</dbReference>
<comment type="subcellular location">
    <subcellularLocation>
        <location evidence="1">Cell membrane</location>
        <topology evidence="1">Multi-pass membrane protein</topology>
    </subcellularLocation>
</comment>
<comment type="caution">
    <text evidence="9">The sequence shown here is derived from an EMBL/GenBank/DDBJ whole genome shotgun (WGS) entry which is preliminary data.</text>
</comment>
<dbReference type="Pfam" id="PF00884">
    <property type="entry name" value="Sulfatase"/>
    <property type="match status" value="1"/>
</dbReference>
<sequence>MQKFFKQYGWIVICVVFASILPLITEWISRNDLYAAVLWEQTHLLLYLFVILVELILIFIVYFVTSSFFAGLIIPTLLTMVMSVVNYFKILYNDNPFSMWDLTLLSEFGDVSGTVEYNITSSIIISLLIFVLAIAGIVFAVRKQYIDIPKINIKKRLAGAAGLSIVFICIFQFCLFNSSVNALLGFDFNLWSTKEFYASNGFIPSFTYGIKDFLEVSVSDPTPQGSEVTEAQEAFFAEEQKTEVRPNIILILSESESDISKFEGFTYSQDPMAYTKQLASTDAAHLADMLTPVYGGGTSNAEYDVLTSNSALDLPYGVNAYKQRIKQPMFSIAQLLKKYGYDTTSIHPFMRKFWDRDLVHPNLGFDEYLASESFTDPQYVGNYISDDDFANKIIETYEAKRTSGNPQFIFGISMENHMDWDSSKLNEDNPIKVIDQGPLSDDEKIQAEVYGQGVYDANKSLEKLVNYFSNSDQPTIIVQFGDHLPAFSSVYTALGYEKTTTGVEHNLLYYTTPVLYWSNYGAIDLDDKNYIASNYVAPYLIKESGLPIPPYYDFLFEMEETVGMPIRGIYIDQNGNEVLMSEAGEDYRATYQYLQGYWLFQDKTFMTKEEAIPPITKENE</sequence>
<evidence type="ECO:0000256" key="6">
    <source>
        <dbReference type="ARBA" id="ARBA00023136"/>
    </source>
</evidence>
<evidence type="ECO:0000256" key="4">
    <source>
        <dbReference type="ARBA" id="ARBA00022692"/>
    </source>
</evidence>
<evidence type="ECO:0000256" key="2">
    <source>
        <dbReference type="ARBA" id="ARBA00004936"/>
    </source>
</evidence>
<dbReference type="AlphaFoldDB" id="A0A5R8QI86"/>
<evidence type="ECO:0000256" key="5">
    <source>
        <dbReference type="ARBA" id="ARBA00022989"/>
    </source>
</evidence>
<feature type="transmembrane region" description="Helical" evidence="7">
    <location>
        <begin position="44"/>
        <end position="65"/>
    </location>
</feature>
<reference evidence="9 10" key="1">
    <citation type="submission" date="2019-05" db="EMBL/GenBank/DDBJ databases">
        <title>Culicoidintestinum kansasii gen. nov., sp. nov. from the gastrointestinal tract of the biting midge, Culicoides sonorensis.</title>
        <authorList>
            <person name="Neupane S."/>
            <person name="Ghosh A."/>
            <person name="Gunther S."/>
            <person name="Martin K."/>
            <person name="Zurek L."/>
        </authorList>
    </citation>
    <scope>NUCLEOTIDE SEQUENCE [LARGE SCALE GENOMIC DNA]</scope>
    <source>
        <strain evidence="9 10">CS-1</strain>
    </source>
</reference>
<dbReference type="Gene3D" id="3.40.720.10">
    <property type="entry name" value="Alkaline Phosphatase, subunit A"/>
    <property type="match status" value="1"/>
</dbReference>
<feature type="transmembrane region" description="Helical" evidence="7">
    <location>
        <begin position="162"/>
        <end position="184"/>
    </location>
</feature>
<keyword evidence="10" id="KW-1185">Reference proteome</keyword>
<dbReference type="EMBL" id="VBWP01000001">
    <property type="protein sequence ID" value="TLG77143.1"/>
    <property type="molecule type" value="Genomic_DNA"/>
</dbReference>
<protein>
    <submittedName>
        <fullName evidence="9">LTA synthase family protein</fullName>
    </submittedName>
</protein>
<dbReference type="InterPro" id="IPR050448">
    <property type="entry name" value="OpgB/LTA_synthase_biosynth"/>
</dbReference>
<evidence type="ECO:0000256" key="1">
    <source>
        <dbReference type="ARBA" id="ARBA00004651"/>
    </source>
</evidence>
<dbReference type="InterPro" id="IPR017850">
    <property type="entry name" value="Alkaline_phosphatase_core_sf"/>
</dbReference>
<evidence type="ECO:0000313" key="9">
    <source>
        <dbReference type="EMBL" id="TLG77143.1"/>
    </source>
</evidence>
<dbReference type="InterPro" id="IPR000917">
    <property type="entry name" value="Sulfatase_N"/>
</dbReference>
<accession>A0A5R8QI86</accession>
<dbReference type="SUPFAM" id="SSF53649">
    <property type="entry name" value="Alkaline phosphatase-like"/>
    <property type="match status" value="1"/>
</dbReference>
<proteinExistence type="predicted"/>
<dbReference type="InParanoid" id="A0A5R8QI86"/>
<dbReference type="Proteomes" id="UP000306912">
    <property type="component" value="Unassembled WGS sequence"/>
</dbReference>
<keyword evidence="3" id="KW-1003">Cell membrane</keyword>
<gene>
    <name evidence="9" type="ORF">FEZ08_00565</name>
</gene>
<dbReference type="PANTHER" id="PTHR47371">
    <property type="entry name" value="LIPOTEICHOIC ACID SYNTHASE"/>
    <property type="match status" value="1"/>
</dbReference>
<evidence type="ECO:0000256" key="3">
    <source>
        <dbReference type="ARBA" id="ARBA00022475"/>
    </source>
</evidence>
<comment type="pathway">
    <text evidence="2">Cell wall biogenesis; lipoteichoic acid biosynthesis.</text>
</comment>
<keyword evidence="6 7" id="KW-0472">Membrane</keyword>
<organism evidence="9 10">
    <name type="scientific">Culicoidibacter larvae</name>
    <dbReference type="NCBI Taxonomy" id="2579976"/>
    <lineage>
        <taxon>Bacteria</taxon>
        <taxon>Bacillati</taxon>
        <taxon>Bacillota</taxon>
        <taxon>Culicoidibacteria</taxon>
        <taxon>Culicoidibacterales</taxon>
        <taxon>Culicoidibacteraceae</taxon>
        <taxon>Culicoidibacter</taxon>
    </lineage>
</organism>
<feature type="transmembrane region" description="Helical" evidence="7">
    <location>
        <begin position="7"/>
        <end position="24"/>
    </location>
</feature>
<evidence type="ECO:0000313" key="10">
    <source>
        <dbReference type="Proteomes" id="UP000306912"/>
    </source>
</evidence>
<dbReference type="FunCoup" id="A0A5R8QI86">
    <property type="interactions" value="32"/>
</dbReference>
<keyword evidence="5 7" id="KW-1133">Transmembrane helix</keyword>
<evidence type="ECO:0000256" key="7">
    <source>
        <dbReference type="SAM" id="Phobius"/>
    </source>
</evidence>
<dbReference type="GO" id="GO:0005886">
    <property type="term" value="C:plasma membrane"/>
    <property type="evidence" value="ECO:0007669"/>
    <property type="project" value="UniProtKB-SubCell"/>
</dbReference>